<name>A0AA86V5K9_9EUKA</name>
<dbReference type="InterPro" id="IPR029039">
    <property type="entry name" value="Flavoprotein-like_sf"/>
</dbReference>
<dbReference type="EMBL" id="CAXDID020000022">
    <property type="protein sequence ID" value="CAL5988106.1"/>
    <property type="molecule type" value="Genomic_DNA"/>
</dbReference>
<dbReference type="GO" id="GO:0046872">
    <property type="term" value="F:metal ion binding"/>
    <property type="evidence" value="ECO:0007669"/>
    <property type="project" value="InterPro"/>
</dbReference>
<dbReference type="PANTHER" id="PTHR43717">
    <property type="entry name" value="ANAEROBIC NITRIC OXIDE REDUCTASE FLAVORUBREDOXIN"/>
    <property type="match status" value="1"/>
</dbReference>
<dbReference type="GO" id="GO:0016491">
    <property type="term" value="F:oxidoreductase activity"/>
    <property type="evidence" value="ECO:0007669"/>
    <property type="project" value="InterPro"/>
</dbReference>
<reference evidence="2" key="1">
    <citation type="submission" date="2023-06" db="EMBL/GenBank/DDBJ databases">
        <authorList>
            <person name="Kurt Z."/>
        </authorList>
    </citation>
    <scope>NUCLEOTIDE SEQUENCE</scope>
</reference>
<dbReference type="SUPFAM" id="SSF56281">
    <property type="entry name" value="Metallo-hydrolase/oxidoreductase"/>
    <property type="match status" value="1"/>
</dbReference>
<dbReference type="PANTHER" id="PTHR43717:SF1">
    <property type="entry name" value="ANAEROBIC NITRIC OXIDE REDUCTASE FLAVORUBREDOXIN"/>
    <property type="match status" value="1"/>
</dbReference>
<dbReference type="SMART" id="SM00849">
    <property type="entry name" value="Lactamase_B"/>
    <property type="match status" value="1"/>
</dbReference>
<dbReference type="InterPro" id="IPR016440">
    <property type="entry name" value="Rubredoxin-O_OxRdtase"/>
</dbReference>
<comment type="caution">
    <text evidence="2">The sequence shown here is derived from an EMBL/GenBank/DDBJ whole genome shotgun (WGS) entry which is preliminary data.</text>
</comment>
<dbReference type="PIRSF" id="PIRSF005243">
    <property type="entry name" value="ROO"/>
    <property type="match status" value="1"/>
</dbReference>
<evidence type="ECO:0000313" key="2">
    <source>
        <dbReference type="EMBL" id="CAI9977127.1"/>
    </source>
</evidence>
<dbReference type="GO" id="GO:0009055">
    <property type="term" value="F:electron transfer activity"/>
    <property type="evidence" value="ECO:0007669"/>
    <property type="project" value="InterPro"/>
</dbReference>
<protein>
    <submittedName>
        <fullName evidence="2">A-type flavoprotein</fullName>
    </submittedName>
    <submittedName>
        <fullName evidence="3">A-type_flavoprotein</fullName>
    </submittedName>
</protein>
<dbReference type="CDD" id="cd07709">
    <property type="entry name" value="flavodiiron_proteins_MBL-fold"/>
    <property type="match status" value="1"/>
</dbReference>
<sequence length="392" mass="44165">MPLASTEIVAPDVFWVGSIDWSVRVFHGYHTDEGTSYNAYLLMDEDVTLIDTVKQQFSQELVERITQVTSLDSVKYIIMNHAENDHSGALPYLMSLLKNASIVTNKICMEHLLLLYPELNLYPFKIVNNSTPLVLKSHTIQFLQVPMLHWPDSMFSYCPEISTLFSNDGFGQHIACSERFVDQISLQDHLLNLMREYTANILGPFQHPLQTALQHASNLTIHTILTGHGCSWRGGTLQLALAEYDLFSKNAQLKKKLTVMFQSLNGSVKQAAQIIANGTTNQVKIHDLQVSDFTKCALNCYDSEFLAFGSPTVYEQMTPLVEGIIQYLKGLHLIKGRKVILFGSFCWLDKAVNQMKKMVEQAGGVVIAEITFKMAIDNKTNQQILESLKLLV</sequence>
<dbReference type="Pfam" id="PF19583">
    <property type="entry name" value="ODP"/>
    <property type="match status" value="1"/>
</dbReference>
<dbReference type="Gene3D" id="3.40.50.360">
    <property type="match status" value="1"/>
</dbReference>
<keyword evidence="4" id="KW-1185">Reference proteome</keyword>
<dbReference type="InterPro" id="IPR036866">
    <property type="entry name" value="RibonucZ/Hydroxyglut_hydro"/>
</dbReference>
<evidence type="ECO:0000313" key="3">
    <source>
        <dbReference type="EMBL" id="CAL5988106.1"/>
    </source>
</evidence>
<dbReference type="InterPro" id="IPR045761">
    <property type="entry name" value="ODP_dom"/>
</dbReference>
<dbReference type="Gene3D" id="3.60.15.10">
    <property type="entry name" value="Ribonuclease Z/Hydroxyacylglutathione hydrolase-like"/>
    <property type="match status" value="1"/>
</dbReference>
<dbReference type="SUPFAM" id="SSF52218">
    <property type="entry name" value="Flavoproteins"/>
    <property type="match status" value="1"/>
</dbReference>
<dbReference type="GO" id="GO:0010181">
    <property type="term" value="F:FMN binding"/>
    <property type="evidence" value="ECO:0007669"/>
    <property type="project" value="InterPro"/>
</dbReference>
<dbReference type="Proteomes" id="UP001642409">
    <property type="component" value="Unassembled WGS sequence"/>
</dbReference>
<evidence type="ECO:0000259" key="1">
    <source>
        <dbReference type="PROSITE" id="PS50902"/>
    </source>
</evidence>
<dbReference type="InterPro" id="IPR001279">
    <property type="entry name" value="Metallo-B-lactamas"/>
</dbReference>
<accession>A0AA86V5K9</accession>
<organism evidence="2">
    <name type="scientific">Hexamita inflata</name>
    <dbReference type="NCBI Taxonomy" id="28002"/>
    <lineage>
        <taxon>Eukaryota</taxon>
        <taxon>Metamonada</taxon>
        <taxon>Diplomonadida</taxon>
        <taxon>Hexamitidae</taxon>
        <taxon>Hexamitinae</taxon>
        <taxon>Hexamita</taxon>
    </lineage>
</organism>
<dbReference type="PROSITE" id="PS50902">
    <property type="entry name" value="FLAVODOXIN_LIKE"/>
    <property type="match status" value="1"/>
</dbReference>
<evidence type="ECO:0000313" key="4">
    <source>
        <dbReference type="Proteomes" id="UP001642409"/>
    </source>
</evidence>
<dbReference type="EMBL" id="CATOUU010001177">
    <property type="protein sequence ID" value="CAI9977127.1"/>
    <property type="molecule type" value="Genomic_DNA"/>
</dbReference>
<feature type="domain" description="Flavodoxin-like" evidence="1">
    <location>
        <begin position="257"/>
        <end position="392"/>
    </location>
</feature>
<dbReference type="AlphaFoldDB" id="A0AA86V5K9"/>
<gene>
    <name evidence="3" type="ORF">HINF_LOCUS10209</name>
    <name evidence="2" type="ORF">HINF_LOCUS64772</name>
</gene>
<reference evidence="3 4" key="2">
    <citation type="submission" date="2024-07" db="EMBL/GenBank/DDBJ databases">
        <authorList>
            <person name="Akdeniz Z."/>
        </authorList>
    </citation>
    <scope>NUCLEOTIDE SEQUENCE [LARGE SCALE GENOMIC DNA]</scope>
</reference>
<dbReference type="InterPro" id="IPR008254">
    <property type="entry name" value="Flavodoxin/NO_synth"/>
</dbReference>
<proteinExistence type="predicted"/>